<evidence type="ECO:0000313" key="2">
    <source>
        <dbReference type="EMBL" id="KAI3942514.1"/>
    </source>
</evidence>
<dbReference type="Proteomes" id="UP001202328">
    <property type="component" value="Unassembled WGS sequence"/>
</dbReference>
<dbReference type="PROSITE" id="PS51886">
    <property type="entry name" value="TLDC"/>
    <property type="match status" value="1"/>
</dbReference>
<name>A0AAD4T8H4_9MAGN</name>
<proteinExistence type="predicted"/>
<reference evidence="2" key="1">
    <citation type="submission" date="2022-04" db="EMBL/GenBank/DDBJ databases">
        <title>A functionally conserved STORR gene fusion in Papaver species that diverged 16.8 million years ago.</title>
        <authorList>
            <person name="Catania T."/>
        </authorList>
    </citation>
    <scope>NUCLEOTIDE SEQUENCE</scope>
    <source>
        <strain evidence="2">S-188037</strain>
    </source>
</reference>
<organism evidence="2 3">
    <name type="scientific">Papaver atlanticum</name>
    <dbReference type="NCBI Taxonomy" id="357466"/>
    <lineage>
        <taxon>Eukaryota</taxon>
        <taxon>Viridiplantae</taxon>
        <taxon>Streptophyta</taxon>
        <taxon>Embryophyta</taxon>
        <taxon>Tracheophyta</taxon>
        <taxon>Spermatophyta</taxon>
        <taxon>Magnoliopsida</taxon>
        <taxon>Ranunculales</taxon>
        <taxon>Papaveraceae</taxon>
        <taxon>Papaveroideae</taxon>
        <taxon>Papaver</taxon>
    </lineage>
</organism>
<feature type="domain" description="TLDc" evidence="1">
    <location>
        <begin position="285"/>
        <end position="481"/>
    </location>
</feature>
<evidence type="ECO:0000259" key="1">
    <source>
        <dbReference type="PROSITE" id="PS51886"/>
    </source>
</evidence>
<gene>
    <name evidence="2" type="ORF">MKW98_013166</name>
</gene>
<sequence length="569" mass="63224">MGASSSTNQNNQEQQELESLAASTGGLPILQKAFTKLSNPDTNSIPLYSLQECFALPFTNTKSTKSQMPENFPSLLSHLGPAIVDLLFTVDKGGGVHWTEFLRGYIRCCGRTSLSVSINTIYRLYAATAAKAGFPSKLEFESEEDDCKISGYFMSTDILMLLWMCWSMSWISEISKYYQGELDLPDVNHLVLSAITSCTEVNKDVNLWNYNISGFEAQLPAQKIHLWALSTTPCLAQCFTQYVHERLQSCTPAASEESDTSNVLVGDSSSTETHNKVLLTSGRAWAISLALTSTLSKELLRASVLRDGSGDFQNLLYRSSVHGKGMNRLWSNVEGYNGPLLILVSASCTETGDVDPSAERWIVGVLTDKGLENKDVFYGSSGYLYAISPIFHVFSPNGREKNFMYSHLHATGKYDPHPKPVGLAFGGTSGNERIFIHEDFAKITIRHHAVDKTYRPGSLFPDQGYLPTEASIFKVEVWGLGGGKVREKQNQYLKREQLFTEQRRKVDLNSFGAWEDSPEKMMMGMMFRATQHDILIVNLAVLEGQKWSLSVSIPFFFIALGFSSGYTVS</sequence>
<dbReference type="InterPro" id="IPR006571">
    <property type="entry name" value="TLDc_dom"/>
</dbReference>
<comment type="caution">
    <text evidence="2">The sequence shown here is derived from an EMBL/GenBank/DDBJ whole genome shotgun (WGS) entry which is preliminary data.</text>
</comment>
<keyword evidence="3" id="KW-1185">Reference proteome</keyword>
<dbReference type="EMBL" id="JAJJMB010004648">
    <property type="protein sequence ID" value="KAI3942514.1"/>
    <property type="molecule type" value="Genomic_DNA"/>
</dbReference>
<dbReference type="SMART" id="SM00584">
    <property type="entry name" value="TLDc"/>
    <property type="match status" value="1"/>
</dbReference>
<dbReference type="Pfam" id="PF07534">
    <property type="entry name" value="TLD"/>
    <property type="match status" value="1"/>
</dbReference>
<dbReference type="PANTHER" id="PTHR23354">
    <property type="entry name" value="NUCLEOLAR PROTEIN 7/ESTROGEN RECEPTOR COACTIVATOR-RELATED"/>
    <property type="match status" value="1"/>
</dbReference>
<accession>A0AAD4T8H4</accession>
<dbReference type="PANTHER" id="PTHR23354:SF104">
    <property type="entry name" value="TLD-DOMAIN CONTAINING NUCLEOLAR PROTEIN"/>
    <property type="match status" value="1"/>
</dbReference>
<evidence type="ECO:0000313" key="3">
    <source>
        <dbReference type="Proteomes" id="UP001202328"/>
    </source>
</evidence>
<protein>
    <recommendedName>
        <fullName evidence="1">TLDc domain-containing protein</fullName>
    </recommendedName>
</protein>
<dbReference type="AlphaFoldDB" id="A0AAD4T8H4"/>